<dbReference type="AlphaFoldDB" id="A0A166PTF3"/>
<dbReference type="Proteomes" id="UP000076552">
    <property type="component" value="Unassembled WGS sequence"/>
</dbReference>
<reference evidence="2 3" key="1">
    <citation type="submission" date="2015-06" db="EMBL/GenBank/DDBJ databases">
        <title>Survival trade-offs in plant roots during colonization by closely related pathogenic and mutualistic fungi.</title>
        <authorList>
            <person name="Hacquard S."/>
            <person name="Kracher B."/>
            <person name="Hiruma K."/>
            <person name="Weinman A."/>
            <person name="Muench P."/>
            <person name="Garrido Oter R."/>
            <person name="Ver Loren van Themaat E."/>
            <person name="Dallerey J.-F."/>
            <person name="Damm U."/>
            <person name="Henrissat B."/>
            <person name="Lespinet O."/>
            <person name="Thon M."/>
            <person name="Kemen E."/>
            <person name="McHardy A.C."/>
            <person name="Schulze-Lefert P."/>
            <person name="O'Connell R.J."/>
        </authorList>
    </citation>
    <scope>NUCLEOTIDE SEQUENCE [LARGE SCALE GENOMIC DNA]</scope>
    <source>
        <strain evidence="2 3">0861</strain>
    </source>
</reference>
<gene>
    <name evidence="2" type="ORF">CT0861_02003</name>
</gene>
<feature type="region of interest" description="Disordered" evidence="1">
    <location>
        <begin position="1"/>
        <end position="50"/>
    </location>
</feature>
<protein>
    <submittedName>
        <fullName evidence="2">Uncharacterized protein</fullName>
    </submittedName>
</protein>
<evidence type="ECO:0000256" key="1">
    <source>
        <dbReference type="SAM" id="MobiDB-lite"/>
    </source>
</evidence>
<accession>A0A166PTF3</accession>
<feature type="compositionally biased region" description="Polar residues" evidence="1">
    <location>
        <begin position="30"/>
        <end position="42"/>
    </location>
</feature>
<evidence type="ECO:0000313" key="2">
    <source>
        <dbReference type="EMBL" id="KZL67144.1"/>
    </source>
</evidence>
<dbReference type="EMBL" id="LFIV01000152">
    <property type="protein sequence ID" value="KZL67144.1"/>
    <property type="molecule type" value="Genomic_DNA"/>
</dbReference>
<organism evidence="2 3">
    <name type="scientific">Colletotrichum tofieldiae</name>
    <dbReference type="NCBI Taxonomy" id="708197"/>
    <lineage>
        <taxon>Eukaryota</taxon>
        <taxon>Fungi</taxon>
        <taxon>Dikarya</taxon>
        <taxon>Ascomycota</taxon>
        <taxon>Pezizomycotina</taxon>
        <taxon>Sordariomycetes</taxon>
        <taxon>Hypocreomycetidae</taxon>
        <taxon>Glomerellales</taxon>
        <taxon>Glomerellaceae</taxon>
        <taxon>Colletotrichum</taxon>
        <taxon>Colletotrichum spaethianum species complex</taxon>
    </lineage>
</organism>
<sequence>MPSSAPRDADGSDGPDNDEKRDGNLAAPNSRRNVSSPSQATTKDNDSKKLPVIFGNSDEYMRHLINTYPGFYSTVVQSQVWLDSILTFRKQSHRLATDDICLAGSDPHYAQREWGVRYFEGLGMAHSNAMLIVSDVMDAAYRVTLLSAHRQHPQKWNHPDPDPEPEAGSSTIGVILGILIMSALPTQSNQYLPPCLRVLPESDEGVNDHNEDETWRH</sequence>
<name>A0A166PTF3_9PEZI</name>
<proteinExistence type="predicted"/>
<comment type="caution">
    <text evidence="2">The sequence shown here is derived from an EMBL/GenBank/DDBJ whole genome shotgun (WGS) entry which is preliminary data.</text>
</comment>
<keyword evidence="3" id="KW-1185">Reference proteome</keyword>
<evidence type="ECO:0000313" key="3">
    <source>
        <dbReference type="Proteomes" id="UP000076552"/>
    </source>
</evidence>